<evidence type="ECO:0000256" key="8">
    <source>
        <dbReference type="ARBA" id="ARBA00023306"/>
    </source>
</evidence>
<dbReference type="SUPFAM" id="SSF103088">
    <property type="entry name" value="OmpA-like"/>
    <property type="match status" value="1"/>
</dbReference>
<dbReference type="NCBIfam" id="TIGR02802">
    <property type="entry name" value="Pal_lipo"/>
    <property type="match status" value="1"/>
</dbReference>
<comment type="subcellular location">
    <subcellularLocation>
        <location evidence="1">Cell outer membrane</location>
    </subcellularLocation>
</comment>
<feature type="domain" description="OmpA-like" evidence="9">
    <location>
        <begin position="71"/>
        <end position="187"/>
    </location>
</feature>
<dbReference type="Gene3D" id="3.30.1330.60">
    <property type="entry name" value="OmpA-like domain"/>
    <property type="match status" value="1"/>
</dbReference>
<dbReference type="GO" id="GO:0051301">
    <property type="term" value="P:cell division"/>
    <property type="evidence" value="ECO:0007669"/>
    <property type="project" value="UniProtKB-KW"/>
</dbReference>
<dbReference type="InterPro" id="IPR014169">
    <property type="entry name" value="Pal_lipo_C"/>
</dbReference>
<accession>A0A3B0V2I0</accession>
<dbReference type="HAMAP" id="MF_02204">
    <property type="entry name" value="Pal"/>
    <property type="match status" value="1"/>
</dbReference>
<keyword evidence="7 10" id="KW-0449">Lipoprotein</keyword>
<keyword evidence="6" id="KW-0998">Cell outer membrane</keyword>
<dbReference type="InterPro" id="IPR036737">
    <property type="entry name" value="OmpA-like_sf"/>
</dbReference>
<evidence type="ECO:0000313" key="10">
    <source>
        <dbReference type="EMBL" id="VAW32952.1"/>
    </source>
</evidence>
<keyword evidence="4" id="KW-0472">Membrane</keyword>
<sequence length="187" mass="20729">MKLINKLTILILICSVIVSCKKKPPQPETHETNNDSTQVVDTDVQTNPLTNAYQYQGQTFYDICCDADDLDNPQSLLSQRVILFAYDQATVESQYRDVIAIHARYLSANPSAKMVLEGHADERGTPAYNLALGEKRGNSVMSLLRAQGASAGQLSVVSFGEEKPVALCNDESCWSQNRRVRIVYTAK</sequence>
<protein>
    <submittedName>
        <fullName evidence="10">Tol-Pal system peptidoglycan-associated lipoprotein PAL</fullName>
    </submittedName>
</protein>
<dbReference type="PROSITE" id="PS51257">
    <property type="entry name" value="PROKAR_LIPOPROTEIN"/>
    <property type="match status" value="1"/>
</dbReference>
<dbReference type="InterPro" id="IPR006664">
    <property type="entry name" value="OMP_bac"/>
</dbReference>
<dbReference type="EMBL" id="UOEW01000011">
    <property type="protein sequence ID" value="VAW32952.1"/>
    <property type="molecule type" value="Genomic_DNA"/>
</dbReference>
<evidence type="ECO:0000256" key="1">
    <source>
        <dbReference type="ARBA" id="ARBA00004442"/>
    </source>
</evidence>
<name>A0A3B0V2I0_9ZZZZ</name>
<keyword evidence="3" id="KW-0732">Signal</keyword>
<dbReference type="InterPro" id="IPR039001">
    <property type="entry name" value="Pal"/>
</dbReference>
<organism evidence="10">
    <name type="scientific">hydrothermal vent metagenome</name>
    <dbReference type="NCBI Taxonomy" id="652676"/>
    <lineage>
        <taxon>unclassified sequences</taxon>
        <taxon>metagenomes</taxon>
        <taxon>ecological metagenomes</taxon>
    </lineage>
</organism>
<evidence type="ECO:0000256" key="2">
    <source>
        <dbReference type="ARBA" id="ARBA00022618"/>
    </source>
</evidence>
<dbReference type="InterPro" id="IPR050330">
    <property type="entry name" value="Bact_OuterMem_StrucFunc"/>
</dbReference>
<evidence type="ECO:0000256" key="5">
    <source>
        <dbReference type="ARBA" id="ARBA00023139"/>
    </source>
</evidence>
<dbReference type="PROSITE" id="PS51123">
    <property type="entry name" value="OMPA_2"/>
    <property type="match status" value="1"/>
</dbReference>
<dbReference type="Pfam" id="PF00691">
    <property type="entry name" value="OmpA"/>
    <property type="match status" value="1"/>
</dbReference>
<keyword evidence="5" id="KW-0564">Palmitate</keyword>
<dbReference type="InterPro" id="IPR006665">
    <property type="entry name" value="OmpA-like"/>
</dbReference>
<evidence type="ECO:0000256" key="3">
    <source>
        <dbReference type="ARBA" id="ARBA00022729"/>
    </source>
</evidence>
<dbReference type="PANTHER" id="PTHR30329">
    <property type="entry name" value="STATOR ELEMENT OF FLAGELLAR MOTOR COMPLEX"/>
    <property type="match status" value="1"/>
</dbReference>
<gene>
    <name evidence="10" type="ORF">MNBD_GAMMA01-758</name>
</gene>
<keyword evidence="2" id="KW-0132">Cell division</keyword>
<evidence type="ECO:0000256" key="4">
    <source>
        <dbReference type="ARBA" id="ARBA00023136"/>
    </source>
</evidence>
<proteinExistence type="inferred from homology"/>
<keyword evidence="8" id="KW-0131">Cell cycle</keyword>
<dbReference type="CDD" id="cd07185">
    <property type="entry name" value="OmpA_C-like"/>
    <property type="match status" value="1"/>
</dbReference>
<dbReference type="GO" id="GO:0009279">
    <property type="term" value="C:cell outer membrane"/>
    <property type="evidence" value="ECO:0007669"/>
    <property type="project" value="UniProtKB-SubCell"/>
</dbReference>
<evidence type="ECO:0000256" key="7">
    <source>
        <dbReference type="ARBA" id="ARBA00023288"/>
    </source>
</evidence>
<reference evidence="10" key="1">
    <citation type="submission" date="2018-06" db="EMBL/GenBank/DDBJ databases">
        <authorList>
            <person name="Zhirakovskaya E."/>
        </authorList>
    </citation>
    <scope>NUCLEOTIDE SEQUENCE</scope>
</reference>
<evidence type="ECO:0000256" key="6">
    <source>
        <dbReference type="ARBA" id="ARBA00023237"/>
    </source>
</evidence>
<dbReference type="PRINTS" id="PR01021">
    <property type="entry name" value="OMPADOMAIN"/>
</dbReference>
<dbReference type="PANTHER" id="PTHR30329:SF21">
    <property type="entry name" value="LIPOPROTEIN YIAD-RELATED"/>
    <property type="match status" value="1"/>
</dbReference>
<dbReference type="AlphaFoldDB" id="A0A3B0V2I0"/>
<evidence type="ECO:0000259" key="9">
    <source>
        <dbReference type="PROSITE" id="PS51123"/>
    </source>
</evidence>